<evidence type="ECO:0000313" key="3">
    <source>
        <dbReference type="EMBL" id="CAK9310631.1"/>
    </source>
</evidence>
<keyword evidence="4" id="KW-1185">Reference proteome</keyword>
<feature type="transmembrane region" description="Helical" evidence="2">
    <location>
        <begin position="27"/>
        <end position="51"/>
    </location>
</feature>
<dbReference type="EMBL" id="OZ021735">
    <property type="protein sequence ID" value="CAK9310631.1"/>
    <property type="molecule type" value="Genomic_DNA"/>
</dbReference>
<feature type="compositionally biased region" description="Basic residues" evidence="1">
    <location>
        <begin position="142"/>
        <end position="153"/>
    </location>
</feature>
<protein>
    <recommendedName>
        <fullName evidence="5">AT1G17665-like protein</fullName>
    </recommendedName>
</protein>
<sequence length="348" mass="40150">MAALHSYLSRFFPNFPFRITNYSEGDIPMLLLCSFFVFFTFSVLVLSFSLYKKVKKIEFEQHQQLISKPIEPERIDIGNSVADCGNGTDRTCLTHSLLFEILPPDSPKWASFFVEEGRDDLDLKGAGLNKEFGDSGQEQGGKRKKKRAKKKRANLQGGDENENWGTDVGTGSEQELTLLYPFTSSTSVIQRKIKRQYDELMRCQESKELTLAQVQQFANCLINARSKLQHKAGVIHRKFTITKALLYKADRSSFDRLQQQIYKLELEHKRLEEDTFVYNWLQQQLKLSPAYKKVLEIGTCMELMEKSAKPTEKVDSEFVDDISFEELLAQEKKDSFWQRNGKLRSCSS</sequence>
<evidence type="ECO:0008006" key="5">
    <source>
        <dbReference type="Google" id="ProtNLM"/>
    </source>
</evidence>
<dbReference type="PANTHER" id="PTHR35991:SF1">
    <property type="entry name" value="CA-RESPONSIVE PROTEIN"/>
    <property type="match status" value="1"/>
</dbReference>
<reference evidence="3 4" key="1">
    <citation type="submission" date="2024-03" db="EMBL/GenBank/DDBJ databases">
        <authorList>
            <person name="Gkanogiannis A."/>
            <person name="Becerra Lopez-Lavalle L."/>
        </authorList>
    </citation>
    <scope>NUCLEOTIDE SEQUENCE [LARGE SCALE GENOMIC DNA]</scope>
</reference>
<keyword evidence="2" id="KW-1133">Transmembrane helix</keyword>
<keyword evidence="2" id="KW-0472">Membrane</keyword>
<organism evidence="3 4">
    <name type="scientific">Citrullus colocynthis</name>
    <name type="common">colocynth</name>
    <dbReference type="NCBI Taxonomy" id="252529"/>
    <lineage>
        <taxon>Eukaryota</taxon>
        <taxon>Viridiplantae</taxon>
        <taxon>Streptophyta</taxon>
        <taxon>Embryophyta</taxon>
        <taxon>Tracheophyta</taxon>
        <taxon>Spermatophyta</taxon>
        <taxon>Magnoliopsida</taxon>
        <taxon>eudicotyledons</taxon>
        <taxon>Gunneridae</taxon>
        <taxon>Pentapetalae</taxon>
        <taxon>rosids</taxon>
        <taxon>fabids</taxon>
        <taxon>Cucurbitales</taxon>
        <taxon>Cucurbitaceae</taxon>
        <taxon>Benincaseae</taxon>
        <taxon>Citrullus</taxon>
    </lineage>
</organism>
<keyword evidence="2" id="KW-0812">Transmembrane</keyword>
<proteinExistence type="predicted"/>
<accession>A0ABP0XTD6</accession>
<evidence type="ECO:0000313" key="4">
    <source>
        <dbReference type="Proteomes" id="UP001642487"/>
    </source>
</evidence>
<dbReference type="Proteomes" id="UP001642487">
    <property type="component" value="Chromosome 1"/>
</dbReference>
<gene>
    <name evidence="3" type="ORF">CITCOLO1_LOCUS2263</name>
</gene>
<dbReference type="PANTHER" id="PTHR35991">
    <property type="entry name" value="CA-RESPONSIVE PROTEIN"/>
    <property type="match status" value="1"/>
</dbReference>
<feature type="region of interest" description="Disordered" evidence="1">
    <location>
        <begin position="125"/>
        <end position="168"/>
    </location>
</feature>
<name>A0ABP0XTD6_9ROSI</name>
<evidence type="ECO:0000256" key="2">
    <source>
        <dbReference type="SAM" id="Phobius"/>
    </source>
</evidence>
<evidence type="ECO:0000256" key="1">
    <source>
        <dbReference type="SAM" id="MobiDB-lite"/>
    </source>
</evidence>